<dbReference type="Gene3D" id="3.30.450.30">
    <property type="entry name" value="Dynein light chain 2a, cytoplasmic"/>
    <property type="match status" value="1"/>
</dbReference>
<dbReference type="SUPFAM" id="SSF55770">
    <property type="entry name" value="Profilin (actin-binding protein)"/>
    <property type="match status" value="1"/>
</dbReference>
<dbReference type="KEGG" id="obi:106883002"/>
<dbReference type="AlphaFoldDB" id="A0A0L8FJ95"/>
<evidence type="ECO:0000313" key="1">
    <source>
        <dbReference type="EMBL" id="KOF64089.1"/>
    </source>
</evidence>
<dbReference type="OMA" id="HRETIHI"/>
<proteinExistence type="predicted"/>
<evidence type="ECO:0008006" key="2">
    <source>
        <dbReference type="Google" id="ProtNLM"/>
    </source>
</evidence>
<reference evidence="1" key="1">
    <citation type="submission" date="2015-07" db="EMBL/GenBank/DDBJ databases">
        <title>MeaNS - Measles Nucleotide Surveillance Program.</title>
        <authorList>
            <person name="Tran T."/>
            <person name="Druce J."/>
        </authorList>
    </citation>
    <scope>NUCLEOTIDE SEQUENCE</scope>
    <source>
        <strain evidence="1">UCB-OBI-ISO-001</strain>
        <tissue evidence="1">Gonad</tissue>
    </source>
</reference>
<protein>
    <recommendedName>
        <fullName evidence="2">Profilin</fullName>
    </recommendedName>
</protein>
<gene>
    <name evidence="1" type="ORF">OCBIM_22017782mg</name>
</gene>
<dbReference type="InterPro" id="IPR036140">
    <property type="entry name" value="PFN_sf"/>
</dbReference>
<name>A0A0L8FJ95_OCTBM</name>
<dbReference type="Pfam" id="PF00235">
    <property type="entry name" value="Profilin"/>
    <property type="match status" value="1"/>
</dbReference>
<dbReference type="InterPro" id="IPR048278">
    <property type="entry name" value="PFN"/>
</dbReference>
<dbReference type="OrthoDB" id="6041764at2759"/>
<dbReference type="EMBL" id="KQ430473">
    <property type="protein sequence ID" value="KOF64089.1"/>
    <property type="molecule type" value="Genomic_DNA"/>
</dbReference>
<organism evidence="1">
    <name type="scientific">Octopus bimaculoides</name>
    <name type="common">California two-spotted octopus</name>
    <dbReference type="NCBI Taxonomy" id="37653"/>
    <lineage>
        <taxon>Eukaryota</taxon>
        <taxon>Metazoa</taxon>
        <taxon>Spiralia</taxon>
        <taxon>Lophotrochozoa</taxon>
        <taxon>Mollusca</taxon>
        <taxon>Cephalopoda</taxon>
        <taxon>Coleoidea</taxon>
        <taxon>Octopodiformes</taxon>
        <taxon>Octopoda</taxon>
        <taxon>Incirrata</taxon>
        <taxon>Octopodidae</taxon>
        <taxon>Octopus</taxon>
    </lineage>
</organism>
<sequence length="140" mass="15761">MNSLAFAPASHYHQNSSWKKWLEHLLKNFKNLELREAGLVLHSGLTLSRSKGFKITNKELQHIGNCFCDPTIELISLNGITYCIKVFTPTQLVAFNGARYVVISKTQSMFIILLCSSPKKSRALSDWLKIAASKIIDPQP</sequence>
<accession>A0A0L8FJ95</accession>
<dbReference type="GO" id="GO:0003779">
    <property type="term" value="F:actin binding"/>
    <property type="evidence" value="ECO:0007669"/>
    <property type="project" value="InterPro"/>
</dbReference>